<dbReference type="InterPro" id="IPR002902">
    <property type="entry name" value="GNK2"/>
</dbReference>
<evidence type="ECO:0000256" key="6">
    <source>
        <dbReference type="SAM" id="SignalP"/>
    </source>
</evidence>
<feature type="chain" id="PRO_5043687205" evidence="6">
    <location>
        <begin position="28"/>
        <end position="279"/>
    </location>
</feature>
<comment type="similarity">
    <text evidence="5">Belongs to the cysteine-rich repeat secretory protein family.</text>
</comment>
<dbReference type="PANTHER" id="PTHR32411">
    <property type="entry name" value="CYSTEINE-RICH REPEAT SECRETORY PROTEIN 38-RELATED"/>
    <property type="match status" value="1"/>
</dbReference>
<evidence type="ECO:0000313" key="8">
    <source>
        <dbReference type="EMBL" id="KAK1304027.1"/>
    </source>
</evidence>
<reference evidence="8" key="2">
    <citation type="submission" date="2023-06" db="EMBL/GenBank/DDBJ databases">
        <authorList>
            <person name="Ma L."/>
            <person name="Liu K.-W."/>
            <person name="Li Z."/>
            <person name="Hsiao Y.-Y."/>
            <person name="Qi Y."/>
            <person name="Fu T."/>
            <person name="Tang G."/>
            <person name="Zhang D."/>
            <person name="Sun W.-H."/>
            <person name="Liu D.-K."/>
            <person name="Li Y."/>
            <person name="Chen G.-Z."/>
            <person name="Liu X.-D."/>
            <person name="Liao X.-Y."/>
            <person name="Jiang Y.-T."/>
            <person name="Yu X."/>
            <person name="Hao Y."/>
            <person name="Huang J."/>
            <person name="Zhao X.-W."/>
            <person name="Ke S."/>
            <person name="Chen Y.-Y."/>
            <person name="Wu W.-L."/>
            <person name="Hsu J.-L."/>
            <person name="Lin Y.-F."/>
            <person name="Huang M.-D."/>
            <person name="Li C.-Y."/>
            <person name="Huang L."/>
            <person name="Wang Z.-W."/>
            <person name="Zhao X."/>
            <person name="Zhong W.-Y."/>
            <person name="Peng D.-H."/>
            <person name="Ahmad S."/>
            <person name="Lan S."/>
            <person name="Zhang J.-S."/>
            <person name="Tsai W.-C."/>
            <person name="Van De Peer Y."/>
            <person name="Liu Z.-J."/>
        </authorList>
    </citation>
    <scope>NUCLEOTIDE SEQUENCE</scope>
    <source>
        <strain evidence="8">CP</strain>
        <tissue evidence="8">Leaves</tissue>
    </source>
</reference>
<dbReference type="EMBL" id="JAUJYO010000011">
    <property type="protein sequence ID" value="KAK1304027.1"/>
    <property type="molecule type" value="Genomic_DNA"/>
</dbReference>
<dbReference type="PANTHER" id="PTHR32411:SF43">
    <property type="entry name" value="CYSTEINE-RICH REPEAT SECRETORY PROTEIN 38"/>
    <property type="match status" value="1"/>
</dbReference>
<keyword evidence="2" id="KW-0964">Secreted</keyword>
<keyword evidence="3 6" id="KW-0732">Signal</keyword>
<comment type="subcellular location">
    <subcellularLocation>
        <location evidence="1">Secreted</location>
    </subcellularLocation>
</comment>
<feature type="signal peptide" evidence="6">
    <location>
        <begin position="1"/>
        <end position="27"/>
    </location>
</feature>
<dbReference type="InterPro" id="IPR050581">
    <property type="entry name" value="CRR_secretory_protein"/>
</dbReference>
<dbReference type="AlphaFoldDB" id="A0AAV9DVG9"/>
<evidence type="ECO:0000256" key="4">
    <source>
        <dbReference type="ARBA" id="ARBA00022737"/>
    </source>
</evidence>
<dbReference type="Gene3D" id="3.30.430.20">
    <property type="entry name" value="Gnk2 domain, C-X8-C-X2-C motif"/>
    <property type="match status" value="2"/>
</dbReference>
<gene>
    <name evidence="8" type="primary">CRRSP38</name>
    <name evidence="8" type="ORF">QJS10_CPB11g01165</name>
</gene>
<protein>
    <submittedName>
        <fullName evidence="8">Cysteine-rich repeat secretory protein 38</fullName>
    </submittedName>
</protein>
<evidence type="ECO:0000256" key="5">
    <source>
        <dbReference type="ARBA" id="ARBA00038515"/>
    </source>
</evidence>
<evidence type="ECO:0000256" key="1">
    <source>
        <dbReference type="ARBA" id="ARBA00004613"/>
    </source>
</evidence>
<proteinExistence type="inferred from homology"/>
<dbReference type="Proteomes" id="UP001180020">
    <property type="component" value="Unassembled WGS sequence"/>
</dbReference>
<keyword evidence="4" id="KW-0677">Repeat</keyword>
<evidence type="ECO:0000313" key="9">
    <source>
        <dbReference type="Proteomes" id="UP001180020"/>
    </source>
</evidence>
<evidence type="ECO:0000256" key="2">
    <source>
        <dbReference type="ARBA" id="ARBA00022525"/>
    </source>
</evidence>
<comment type="caution">
    <text evidence="8">The sequence shown here is derived from an EMBL/GenBank/DDBJ whole genome shotgun (WGS) entry which is preliminary data.</text>
</comment>
<dbReference type="CDD" id="cd23509">
    <property type="entry name" value="Gnk2-like"/>
    <property type="match status" value="2"/>
</dbReference>
<reference evidence="8" key="1">
    <citation type="journal article" date="2023" name="Nat. Commun.">
        <title>Diploid and tetraploid genomes of Acorus and the evolution of monocots.</title>
        <authorList>
            <person name="Ma L."/>
            <person name="Liu K.W."/>
            <person name="Li Z."/>
            <person name="Hsiao Y.Y."/>
            <person name="Qi Y."/>
            <person name="Fu T."/>
            <person name="Tang G.D."/>
            <person name="Zhang D."/>
            <person name="Sun W.H."/>
            <person name="Liu D.K."/>
            <person name="Li Y."/>
            <person name="Chen G.Z."/>
            <person name="Liu X.D."/>
            <person name="Liao X.Y."/>
            <person name="Jiang Y.T."/>
            <person name="Yu X."/>
            <person name="Hao Y."/>
            <person name="Huang J."/>
            <person name="Zhao X.W."/>
            <person name="Ke S."/>
            <person name="Chen Y.Y."/>
            <person name="Wu W.L."/>
            <person name="Hsu J.L."/>
            <person name="Lin Y.F."/>
            <person name="Huang M.D."/>
            <person name="Li C.Y."/>
            <person name="Huang L."/>
            <person name="Wang Z.W."/>
            <person name="Zhao X."/>
            <person name="Zhong W.Y."/>
            <person name="Peng D.H."/>
            <person name="Ahmad S."/>
            <person name="Lan S."/>
            <person name="Zhang J.S."/>
            <person name="Tsai W.C."/>
            <person name="Van de Peer Y."/>
            <person name="Liu Z.J."/>
        </authorList>
    </citation>
    <scope>NUCLEOTIDE SEQUENCE</scope>
    <source>
        <strain evidence="8">CP</strain>
    </source>
</reference>
<dbReference type="FunFam" id="3.30.430.20:FF:000002">
    <property type="entry name" value="Cysteine-rich receptor-like protein kinase 10"/>
    <property type="match status" value="1"/>
</dbReference>
<dbReference type="FunFam" id="3.30.430.20:FF:000003">
    <property type="entry name" value="Cysteine-rich RLK (RECEPTOR-like protein kinase) 10"/>
    <property type="match status" value="1"/>
</dbReference>
<dbReference type="InterPro" id="IPR038408">
    <property type="entry name" value="GNK2_sf"/>
</dbReference>
<keyword evidence="9" id="KW-1185">Reference proteome</keyword>
<organism evidence="8 9">
    <name type="scientific">Acorus calamus</name>
    <name type="common">Sweet flag</name>
    <dbReference type="NCBI Taxonomy" id="4465"/>
    <lineage>
        <taxon>Eukaryota</taxon>
        <taxon>Viridiplantae</taxon>
        <taxon>Streptophyta</taxon>
        <taxon>Embryophyta</taxon>
        <taxon>Tracheophyta</taxon>
        <taxon>Spermatophyta</taxon>
        <taxon>Magnoliopsida</taxon>
        <taxon>Liliopsida</taxon>
        <taxon>Acoraceae</taxon>
        <taxon>Acorus</taxon>
    </lineage>
</organism>
<accession>A0AAV9DVG9</accession>
<evidence type="ECO:0000256" key="3">
    <source>
        <dbReference type="ARBA" id="ARBA00022729"/>
    </source>
</evidence>
<sequence>MSIMDFIFQVPLLLIISLSLVTTTTRADPLYQICQNYGKYTTNSTYQTNLNNLLRSLSSNGPTTGFFTATQGNPPDQINGLVLCRGDTDVTACTSCLNNAVYDIAQLCPYQKSAIIWYDDCLLRYSNLRFFNSSDESHVFYMWNVKNMSDPTPFFKTLNGLMGSLVNRAVNDTSAKMFATGDVVVNGVQRLYGLVQCTRDLSRDLCGDCLRDTIGEIPTCCAGKIGGRVVGASCNIRDVGLSCPIHHRGVVESVGGGVDGEGLEGEVEVDLELDSGGLK</sequence>
<name>A0AAV9DVG9_ACOCL</name>
<dbReference type="PROSITE" id="PS51473">
    <property type="entry name" value="GNK2"/>
    <property type="match status" value="2"/>
</dbReference>
<dbReference type="GO" id="GO:0005576">
    <property type="term" value="C:extracellular region"/>
    <property type="evidence" value="ECO:0007669"/>
    <property type="project" value="UniProtKB-SubCell"/>
</dbReference>
<evidence type="ECO:0000259" key="7">
    <source>
        <dbReference type="PROSITE" id="PS51473"/>
    </source>
</evidence>
<feature type="domain" description="Gnk2-homologous" evidence="7">
    <location>
        <begin position="136"/>
        <end position="243"/>
    </location>
</feature>
<feature type="domain" description="Gnk2-homologous" evidence="7">
    <location>
        <begin position="28"/>
        <end position="130"/>
    </location>
</feature>
<dbReference type="Pfam" id="PF01657">
    <property type="entry name" value="Stress-antifung"/>
    <property type="match status" value="2"/>
</dbReference>